<protein>
    <submittedName>
        <fullName evidence="1">Uncharacterized protein</fullName>
    </submittedName>
</protein>
<evidence type="ECO:0000313" key="2">
    <source>
        <dbReference type="Proteomes" id="UP000325440"/>
    </source>
</evidence>
<sequence>MEANSIVETLCSKLKGKRPPIEIIEHKSKKRIKINKDNNEKISNTLNTKTDQKINMRKLQNEIFKFTTHFDAQNTEAKEQLAIKLGAKPRKKNHLNYKELKEKLKQNTEKKKHQDELFKLPKTMVRTSKMNNRNLNMKKNKQSIDIIKNYGTIKNKK</sequence>
<dbReference type="Proteomes" id="UP000325440">
    <property type="component" value="Unassembled WGS sequence"/>
</dbReference>
<dbReference type="OrthoDB" id="6622008at2759"/>
<dbReference type="PANTHER" id="PTHR28366:SF1">
    <property type="entry name" value="CHROMOSOME 1 OPEN READING FRAME 131"/>
    <property type="match status" value="1"/>
</dbReference>
<reference evidence="1 2" key="1">
    <citation type="submission" date="2019-08" db="EMBL/GenBank/DDBJ databases">
        <authorList>
            <person name="Alioto T."/>
            <person name="Alioto T."/>
            <person name="Gomez Garrido J."/>
        </authorList>
    </citation>
    <scope>NUCLEOTIDE SEQUENCE [LARGE SCALE GENOMIC DNA]</scope>
</reference>
<dbReference type="InterPro" id="IPR027973">
    <property type="entry name" value="FSAF1-like"/>
</dbReference>
<accession>A0A5E4MKR4</accession>
<dbReference type="Pfam" id="PF15375">
    <property type="entry name" value="FSAF1"/>
    <property type="match status" value="1"/>
</dbReference>
<gene>
    <name evidence="1" type="ORF">CINCED_3A018415</name>
</gene>
<name>A0A5E4MKR4_9HEMI</name>
<dbReference type="EMBL" id="CABPRJ010000959">
    <property type="protein sequence ID" value="VVC32806.1"/>
    <property type="molecule type" value="Genomic_DNA"/>
</dbReference>
<dbReference type="AlphaFoldDB" id="A0A5E4MKR4"/>
<dbReference type="InterPro" id="IPR052852">
    <property type="entry name" value="SSU_Processome_Comp"/>
</dbReference>
<organism evidence="1 2">
    <name type="scientific">Cinara cedri</name>
    <dbReference type="NCBI Taxonomy" id="506608"/>
    <lineage>
        <taxon>Eukaryota</taxon>
        <taxon>Metazoa</taxon>
        <taxon>Ecdysozoa</taxon>
        <taxon>Arthropoda</taxon>
        <taxon>Hexapoda</taxon>
        <taxon>Insecta</taxon>
        <taxon>Pterygota</taxon>
        <taxon>Neoptera</taxon>
        <taxon>Paraneoptera</taxon>
        <taxon>Hemiptera</taxon>
        <taxon>Sternorrhyncha</taxon>
        <taxon>Aphidomorpha</taxon>
        <taxon>Aphidoidea</taxon>
        <taxon>Aphididae</taxon>
        <taxon>Lachninae</taxon>
        <taxon>Cinara</taxon>
    </lineage>
</organism>
<keyword evidence="2" id="KW-1185">Reference proteome</keyword>
<proteinExistence type="predicted"/>
<evidence type="ECO:0000313" key="1">
    <source>
        <dbReference type="EMBL" id="VVC32806.1"/>
    </source>
</evidence>
<dbReference type="PANTHER" id="PTHR28366">
    <property type="entry name" value="CHROMOSOME 1 OPEN READING FRAME 131"/>
    <property type="match status" value="1"/>
</dbReference>